<sequence>MFKGFFPVPNVISNCESGTKMKNAIWPTFYHKRSTDEELRQGSEYRIDIGRHCASYSENQDQRGMD</sequence>
<dbReference type="EMBL" id="JAUDFV010000012">
    <property type="protein sequence ID" value="KAL2741539.1"/>
    <property type="molecule type" value="Genomic_DNA"/>
</dbReference>
<organism evidence="1 2">
    <name type="scientific">Vespula squamosa</name>
    <name type="common">Southern yellow jacket</name>
    <name type="synonym">Wasp</name>
    <dbReference type="NCBI Taxonomy" id="30214"/>
    <lineage>
        <taxon>Eukaryota</taxon>
        <taxon>Metazoa</taxon>
        <taxon>Ecdysozoa</taxon>
        <taxon>Arthropoda</taxon>
        <taxon>Hexapoda</taxon>
        <taxon>Insecta</taxon>
        <taxon>Pterygota</taxon>
        <taxon>Neoptera</taxon>
        <taxon>Endopterygota</taxon>
        <taxon>Hymenoptera</taxon>
        <taxon>Apocrita</taxon>
        <taxon>Aculeata</taxon>
        <taxon>Vespoidea</taxon>
        <taxon>Vespidae</taxon>
        <taxon>Vespinae</taxon>
        <taxon>Vespula</taxon>
    </lineage>
</organism>
<protein>
    <submittedName>
        <fullName evidence="1">Uncharacterized protein</fullName>
    </submittedName>
</protein>
<keyword evidence="2" id="KW-1185">Reference proteome</keyword>
<gene>
    <name evidence="1" type="ORF">V1478_000091</name>
</gene>
<dbReference type="AlphaFoldDB" id="A0ABD2C9W6"/>
<name>A0ABD2C9W6_VESSQ</name>
<accession>A0ABD2C9W6</accession>
<evidence type="ECO:0000313" key="1">
    <source>
        <dbReference type="EMBL" id="KAL2741539.1"/>
    </source>
</evidence>
<dbReference type="Proteomes" id="UP001607302">
    <property type="component" value="Unassembled WGS sequence"/>
</dbReference>
<evidence type="ECO:0000313" key="2">
    <source>
        <dbReference type="Proteomes" id="UP001607302"/>
    </source>
</evidence>
<proteinExistence type="predicted"/>
<comment type="caution">
    <text evidence="1">The sequence shown here is derived from an EMBL/GenBank/DDBJ whole genome shotgun (WGS) entry which is preliminary data.</text>
</comment>
<reference evidence="1 2" key="1">
    <citation type="journal article" date="2024" name="Ann. Entomol. Soc. Am.">
        <title>Genomic analyses of the southern and eastern yellowjacket wasps (Hymenoptera: Vespidae) reveal evolutionary signatures of social life.</title>
        <authorList>
            <person name="Catto M.A."/>
            <person name="Caine P.B."/>
            <person name="Orr S.E."/>
            <person name="Hunt B.G."/>
            <person name="Goodisman M.A.D."/>
        </authorList>
    </citation>
    <scope>NUCLEOTIDE SEQUENCE [LARGE SCALE GENOMIC DNA]</scope>
    <source>
        <strain evidence="1">233</strain>
        <tissue evidence="1">Head and thorax</tissue>
    </source>
</reference>